<dbReference type="GeneID" id="77951869"/>
<keyword evidence="1" id="KW-0547">Nucleotide-binding</keyword>
<reference evidence="3 4" key="1">
    <citation type="submission" date="2019-10" db="EMBL/GenBank/DDBJ databases">
        <authorList>
            <person name="Zack K.M."/>
            <person name="Garlena R.A."/>
            <person name="Russell D.A."/>
            <person name="Pope W.H."/>
            <person name="Jacobs-Sera D."/>
            <person name="Hatfull G.F."/>
        </authorList>
    </citation>
    <scope>NUCLEOTIDE SEQUENCE [LARGE SCALE GENOMIC DNA]</scope>
</reference>
<name>A0A649VL98_9CAUD</name>
<accession>A0A649VL98</accession>
<sequence>MMDEGELYNRFTYHPPTEEQVRAYERIREEALAFALLLNIYCPESREKSTALTKLDECVMHANASIARHTNA</sequence>
<keyword evidence="4" id="KW-1185">Reference proteome</keyword>
<gene>
    <name evidence="3" type="primary">24</name>
    <name evidence="3" type="ORF">PBI_CHIDIEBERE_24</name>
</gene>
<dbReference type="KEGG" id="vg:77951869"/>
<proteinExistence type="predicted"/>
<organism evidence="3 4">
    <name type="scientific">Gordonia phage Chidiebere</name>
    <dbReference type="NCBI Taxonomy" id="2656530"/>
    <lineage>
        <taxon>Viruses</taxon>
        <taxon>Duplodnaviria</taxon>
        <taxon>Heunggongvirae</taxon>
        <taxon>Uroviricota</taxon>
        <taxon>Caudoviricetes</taxon>
        <taxon>Chidieberevirus</taxon>
        <taxon>Chidieberevirus chidiebere</taxon>
    </lineage>
</organism>
<dbReference type="GO" id="GO:0000166">
    <property type="term" value="F:nucleotide binding"/>
    <property type="evidence" value="ECO:0007669"/>
    <property type="project" value="UniProtKB-KW"/>
</dbReference>
<dbReference type="InterPro" id="IPR056098">
    <property type="entry name" value="Acb2/Tad1_hairpin"/>
</dbReference>
<evidence type="ECO:0000313" key="4">
    <source>
        <dbReference type="Proteomes" id="UP000423645"/>
    </source>
</evidence>
<evidence type="ECO:0000256" key="1">
    <source>
        <dbReference type="ARBA" id="ARBA00022741"/>
    </source>
</evidence>
<dbReference type="EMBL" id="MN586022">
    <property type="protein sequence ID" value="QGJ92915.1"/>
    <property type="molecule type" value="Genomic_DNA"/>
</dbReference>
<evidence type="ECO:0000313" key="3">
    <source>
        <dbReference type="EMBL" id="QGJ92915.1"/>
    </source>
</evidence>
<feature type="domain" description="Acb2/Tad1 hairpin" evidence="2">
    <location>
        <begin position="7"/>
        <end position="67"/>
    </location>
</feature>
<evidence type="ECO:0000259" key="2">
    <source>
        <dbReference type="Pfam" id="PF24729"/>
    </source>
</evidence>
<dbReference type="RefSeq" id="YP_010675542.1">
    <property type="nucleotide sequence ID" value="NC_071005.1"/>
</dbReference>
<dbReference type="Proteomes" id="UP000423645">
    <property type="component" value="Segment"/>
</dbReference>
<dbReference type="Pfam" id="PF24729">
    <property type="entry name" value="Acb2_Tad1_hairpin"/>
    <property type="match status" value="1"/>
</dbReference>
<protein>
    <recommendedName>
        <fullName evidence="2">Acb2/Tad1 hairpin domain-containing protein</fullName>
    </recommendedName>
</protein>